<evidence type="ECO:0000313" key="8">
    <source>
        <dbReference type="Proteomes" id="UP000823775"/>
    </source>
</evidence>
<keyword evidence="3" id="KW-0238">DNA-binding</keyword>
<keyword evidence="4" id="KW-0804">Transcription</keyword>
<evidence type="ECO:0000259" key="6">
    <source>
        <dbReference type="PROSITE" id="PS50811"/>
    </source>
</evidence>
<reference evidence="7 8" key="1">
    <citation type="journal article" date="2021" name="BMC Genomics">
        <title>Datura genome reveals duplications of psychoactive alkaloid biosynthetic genes and high mutation rate following tissue culture.</title>
        <authorList>
            <person name="Rajewski A."/>
            <person name="Carter-House D."/>
            <person name="Stajich J."/>
            <person name="Litt A."/>
        </authorList>
    </citation>
    <scope>NUCLEOTIDE SEQUENCE [LARGE SCALE GENOMIC DNA]</scope>
    <source>
        <strain evidence="7">AR-01</strain>
    </source>
</reference>
<evidence type="ECO:0000256" key="3">
    <source>
        <dbReference type="ARBA" id="ARBA00023125"/>
    </source>
</evidence>
<protein>
    <recommendedName>
        <fullName evidence="6">WRKY domain-containing protein</fullName>
    </recommendedName>
</protein>
<dbReference type="InterPro" id="IPR036576">
    <property type="entry name" value="WRKY_dom_sf"/>
</dbReference>
<gene>
    <name evidence="7" type="ORF">HAX54_041445</name>
</gene>
<evidence type="ECO:0000256" key="1">
    <source>
        <dbReference type="ARBA" id="ARBA00004123"/>
    </source>
</evidence>
<keyword evidence="8" id="KW-1185">Reference proteome</keyword>
<evidence type="ECO:0000256" key="4">
    <source>
        <dbReference type="ARBA" id="ARBA00023163"/>
    </source>
</evidence>
<dbReference type="InterPro" id="IPR003657">
    <property type="entry name" value="WRKY_dom"/>
</dbReference>
<dbReference type="InterPro" id="IPR044810">
    <property type="entry name" value="WRKY_plant"/>
</dbReference>
<dbReference type="PANTHER" id="PTHR31282">
    <property type="entry name" value="WRKY TRANSCRIPTION FACTOR 21-RELATED"/>
    <property type="match status" value="1"/>
</dbReference>
<dbReference type="SMART" id="SM00774">
    <property type="entry name" value="WRKY"/>
    <property type="match status" value="1"/>
</dbReference>
<sequence>MKSPLLENTSSCNLEKVIVELNRGRELTNRLREMIKKPVDVGAEDLVGKIMGSFCATLSILNSGESTEEDSSGSSCKSTLSLKDRRERYKRRRTLETNIKVTSTLEDDGHAWRKYGQKQILNAKYPRNYFRCTHKFEQGCQANKLVQRIQENPPLFRITYYGHHTCKSFPKVSQMICDSPNDYEDSNSVLLNFNSTNNNYNNHHHFLDMMVETIDFVDLSSEF</sequence>
<accession>A0ABS8VUM9</accession>
<evidence type="ECO:0000256" key="5">
    <source>
        <dbReference type="ARBA" id="ARBA00023242"/>
    </source>
</evidence>
<dbReference type="SUPFAM" id="SSF118290">
    <property type="entry name" value="WRKY DNA-binding domain"/>
    <property type="match status" value="1"/>
</dbReference>
<evidence type="ECO:0000256" key="2">
    <source>
        <dbReference type="ARBA" id="ARBA00023015"/>
    </source>
</evidence>
<dbReference type="EMBL" id="JACEIK010005980">
    <property type="protein sequence ID" value="MCE0482572.1"/>
    <property type="molecule type" value="Genomic_DNA"/>
</dbReference>
<evidence type="ECO:0000313" key="7">
    <source>
        <dbReference type="EMBL" id="MCE0482572.1"/>
    </source>
</evidence>
<comment type="subcellular location">
    <subcellularLocation>
        <location evidence="1">Nucleus</location>
    </subcellularLocation>
</comment>
<proteinExistence type="predicted"/>
<keyword evidence="2" id="KW-0805">Transcription regulation</keyword>
<dbReference type="Gene3D" id="2.20.25.80">
    <property type="entry name" value="WRKY domain"/>
    <property type="match status" value="1"/>
</dbReference>
<comment type="caution">
    <text evidence="7">The sequence shown here is derived from an EMBL/GenBank/DDBJ whole genome shotgun (WGS) entry which is preliminary data.</text>
</comment>
<dbReference type="PROSITE" id="PS50811">
    <property type="entry name" value="WRKY"/>
    <property type="match status" value="1"/>
</dbReference>
<keyword evidence="5" id="KW-0539">Nucleus</keyword>
<feature type="domain" description="WRKY" evidence="6">
    <location>
        <begin position="101"/>
        <end position="164"/>
    </location>
</feature>
<name>A0ABS8VUM9_DATST</name>
<organism evidence="7 8">
    <name type="scientific">Datura stramonium</name>
    <name type="common">Jimsonweed</name>
    <name type="synonym">Common thornapple</name>
    <dbReference type="NCBI Taxonomy" id="4076"/>
    <lineage>
        <taxon>Eukaryota</taxon>
        <taxon>Viridiplantae</taxon>
        <taxon>Streptophyta</taxon>
        <taxon>Embryophyta</taxon>
        <taxon>Tracheophyta</taxon>
        <taxon>Spermatophyta</taxon>
        <taxon>Magnoliopsida</taxon>
        <taxon>eudicotyledons</taxon>
        <taxon>Gunneridae</taxon>
        <taxon>Pentapetalae</taxon>
        <taxon>asterids</taxon>
        <taxon>lamiids</taxon>
        <taxon>Solanales</taxon>
        <taxon>Solanaceae</taxon>
        <taxon>Solanoideae</taxon>
        <taxon>Datureae</taxon>
        <taxon>Datura</taxon>
    </lineage>
</organism>
<dbReference type="Proteomes" id="UP000823775">
    <property type="component" value="Unassembled WGS sequence"/>
</dbReference>
<dbReference type="Pfam" id="PF03106">
    <property type="entry name" value="WRKY"/>
    <property type="match status" value="1"/>
</dbReference>